<dbReference type="STRING" id="1420851.AU255_02730"/>
<dbReference type="EMBL" id="LPUF01000001">
    <property type="protein sequence ID" value="OQK16837.1"/>
    <property type="molecule type" value="Genomic_DNA"/>
</dbReference>
<feature type="domain" description="Dynamin N-terminal" evidence="1">
    <location>
        <begin position="57"/>
        <end position="247"/>
    </location>
</feature>
<evidence type="ECO:0000313" key="3">
    <source>
        <dbReference type="Proteomes" id="UP000191980"/>
    </source>
</evidence>
<gene>
    <name evidence="2" type="ORF">AU255_02730</name>
</gene>
<proteinExistence type="predicted"/>
<dbReference type="RefSeq" id="WP_080521454.1">
    <property type="nucleotide sequence ID" value="NZ_LPUF01000001.1"/>
</dbReference>
<sequence>MEFKTQLYEYAQWRHEVAQTIEMYREWSDRCGLSNRKSSETLSNMLQTLNGERVTLAFAGEFSRGKTELINALFFAEMGGRLLPVTTERTTMCPAELFYDAATPGYMRLLNIETRLEDTSLIEYRDNSSSWKQIDLDYDSPAQLQEAFKELFAVKKVSQEHAKNLGLWNEVEASELGLLDAEEVEIPCWRYALINLSHPLLKQGLCILDTPGLSALGIEPELTLNILPAAAAIIFVLAADRGITKRDFKVWHYYINNVRGLAKIEIAVVMNKMDMLMDEHLDTAEYDRSIADHVDNSAKMLGFNRQLIFPVSARQALVAKNKHDVALLEKSHLAGLESYLADNVVLPRYTALKQKITLNIDFLLSESLSLSEEKYQYALDQLEEFKKIDCDNAEMMDHLLIETRERQQAYLLNVKNFQDSYRFFAVQSEVLVDSLSKITVDAVIQRSKDELIHNLTTYHLKKKIQLLFDELRDLLQHAVEVNNETGNLTKEIHKKFGHEYGFKDVELKLFSLSEYQFQLECILEEGEIFRSSAKTTMTEQTVVVKKLYSLIISKVRKVFNRAHQDAKYWRKMVFLPLMHQIQDHKKQIDSRLHMLHKISGSKEDVAENIAFLEERLMSLGKQRSELQTIIGAIKLDEYAALIPRID</sequence>
<name>A0A1V8M5K1_9GAMM</name>
<dbReference type="InterPro" id="IPR045063">
    <property type="entry name" value="Dynamin_N"/>
</dbReference>
<dbReference type="InterPro" id="IPR027417">
    <property type="entry name" value="P-loop_NTPase"/>
</dbReference>
<dbReference type="PANTHER" id="PTHR43681:SF1">
    <property type="entry name" value="SARCALUMENIN"/>
    <property type="match status" value="1"/>
</dbReference>
<dbReference type="InterPro" id="IPR051943">
    <property type="entry name" value="TRAFAC_Dynamin-like_GTPase"/>
</dbReference>
<protein>
    <submittedName>
        <fullName evidence="2">Dynamin family protein</fullName>
    </submittedName>
</protein>
<evidence type="ECO:0000313" key="2">
    <source>
        <dbReference type="EMBL" id="OQK16837.1"/>
    </source>
</evidence>
<dbReference type="Proteomes" id="UP000191980">
    <property type="component" value="Unassembled WGS sequence"/>
</dbReference>
<keyword evidence="3" id="KW-1185">Reference proteome</keyword>
<evidence type="ECO:0000259" key="1">
    <source>
        <dbReference type="Pfam" id="PF00350"/>
    </source>
</evidence>
<organism evidence="2 3">
    <name type="scientific">Methyloprofundus sedimenti</name>
    <dbReference type="NCBI Taxonomy" id="1420851"/>
    <lineage>
        <taxon>Bacteria</taxon>
        <taxon>Pseudomonadati</taxon>
        <taxon>Pseudomonadota</taxon>
        <taxon>Gammaproteobacteria</taxon>
        <taxon>Methylococcales</taxon>
        <taxon>Methylococcaceae</taxon>
        <taxon>Methyloprofundus</taxon>
    </lineage>
</organism>
<dbReference type="Gene3D" id="3.40.50.300">
    <property type="entry name" value="P-loop containing nucleotide triphosphate hydrolases"/>
    <property type="match status" value="1"/>
</dbReference>
<reference evidence="2 3" key="1">
    <citation type="submission" date="2015-12" db="EMBL/GenBank/DDBJ databases">
        <authorList>
            <person name="Shamseldin A."/>
            <person name="Moawad H."/>
            <person name="Abd El-Rahim W.M."/>
            <person name="Sadowsky M.J."/>
        </authorList>
    </citation>
    <scope>NUCLEOTIDE SEQUENCE [LARGE SCALE GENOMIC DNA]</scope>
    <source>
        <strain evidence="2 3">WF1</strain>
    </source>
</reference>
<dbReference type="SUPFAM" id="SSF52540">
    <property type="entry name" value="P-loop containing nucleoside triphosphate hydrolases"/>
    <property type="match status" value="1"/>
</dbReference>
<dbReference type="Pfam" id="PF00350">
    <property type="entry name" value="Dynamin_N"/>
    <property type="match status" value="1"/>
</dbReference>
<dbReference type="PANTHER" id="PTHR43681">
    <property type="entry name" value="TRANSMEMBRANE GTPASE FZO"/>
    <property type="match status" value="1"/>
</dbReference>
<dbReference type="OrthoDB" id="5295100at2"/>
<dbReference type="AlphaFoldDB" id="A0A1V8M5K1"/>
<accession>A0A1V8M5K1</accession>
<comment type="caution">
    <text evidence="2">The sequence shown here is derived from an EMBL/GenBank/DDBJ whole genome shotgun (WGS) entry which is preliminary data.</text>
</comment>